<dbReference type="SMART" id="SM00862">
    <property type="entry name" value="Trans_reg_C"/>
    <property type="match status" value="1"/>
</dbReference>
<evidence type="ECO:0000259" key="4">
    <source>
        <dbReference type="SMART" id="SM01043"/>
    </source>
</evidence>
<accession>A0A0A0JQN0</accession>
<dbReference type="Gene3D" id="1.10.10.10">
    <property type="entry name" value="Winged helix-like DNA-binding domain superfamily/Winged helix DNA-binding domain"/>
    <property type="match status" value="1"/>
</dbReference>
<protein>
    <recommendedName>
        <fullName evidence="7">OmpR/PhoB-type domain-containing protein</fullName>
    </recommendedName>
</protein>
<dbReference type="GO" id="GO:0006355">
    <property type="term" value="P:regulation of DNA-templated transcription"/>
    <property type="evidence" value="ECO:0007669"/>
    <property type="project" value="InterPro"/>
</dbReference>
<gene>
    <name evidence="5" type="ORF">N803_11165</name>
</gene>
<dbReference type="SUPFAM" id="SSF52540">
    <property type="entry name" value="P-loop containing nucleoside triphosphate hydrolases"/>
    <property type="match status" value="1"/>
</dbReference>
<dbReference type="SUPFAM" id="SSF48452">
    <property type="entry name" value="TPR-like"/>
    <property type="match status" value="1"/>
</dbReference>
<dbReference type="InterPro" id="IPR016032">
    <property type="entry name" value="Sig_transdc_resp-reg_C-effctor"/>
</dbReference>
<dbReference type="SMART" id="SM01043">
    <property type="entry name" value="BTAD"/>
    <property type="match status" value="1"/>
</dbReference>
<dbReference type="SUPFAM" id="SSF46894">
    <property type="entry name" value="C-terminal effector domain of the bipartite response regulators"/>
    <property type="match status" value="1"/>
</dbReference>
<organism evidence="5 6">
    <name type="scientific">Knoellia subterranea KCTC 19937</name>
    <dbReference type="NCBI Taxonomy" id="1385521"/>
    <lineage>
        <taxon>Bacteria</taxon>
        <taxon>Bacillati</taxon>
        <taxon>Actinomycetota</taxon>
        <taxon>Actinomycetes</taxon>
        <taxon>Micrococcales</taxon>
        <taxon>Intrasporangiaceae</taxon>
        <taxon>Knoellia</taxon>
    </lineage>
</organism>
<evidence type="ECO:0000256" key="1">
    <source>
        <dbReference type="ARBA" id="ARBA00005820"/>
    </source>
</evidence>
<feature type="domain" description="Bacterial transcriptional activator" evidence="4">
    <location>
        <begin position="89"/>
        <end position="244"/>
    </location>
</feature>
<evidence type="ECO:0000313" key="6">
    <source>
        <dbReference type="Proteomes" id="UP000030011"/>
    </source>
</evidence>
<dbReference type="InterPro" id="IPR011990">
    <property type="entry name" value="TPR-like_helical_dom_sf"/>
</dbReference>
<keyword evidence="2" id="KW-0238">DNA-binding</keyword>
<evidence type="ECO:0008006" key="7">
    <source>
        <dbReference type="Google" id="ProtNLM"/>
    </source>
</evidence>
<dbReference type="AlphaFoldDB" id="A0A0A0JQN0"/>
<reference evidence="5 6" key="1">
    <citation type="submission" date="2013-08" db="EMBL/GenBank/DDBJ databases">
        <title>The genome sequence of Knoellia subterranea.</title>
        <authorList>
            <person name="Zhu W."/>
            <person name="Wang G."/>
        </authorList>
    </citation>
    <scope>NUCLEOTIDE SEQUENCE [LARGE SCALE GENOMIC DNA]</scope>
    <source>
        <strain evidence="5 6">KCTC 19937</strain>
    </source>
</reference>
<dbReference type="Proteomes" id="UP000030011">
    <property type="component" value="Unassembled WGS sequence"/>
</dbReference>
<dbReference type="STRING" id="1385521.N803_11165"/>
<dbReference type="InterPro" id="IPR001867">
    <property type="entry name" value="OmpR/PhoB-type_DNA-bd"/>
</dbReference>
<dbReference type="GO" id="GO:0003677">
    <property type="term" value="F:DNA binding"/>
    <property type="evidence" value="ECO:0007669"/>
    <property type="project" value="UniProtKB-KW"/>
</dbReference>
<dbReference type="InterPro" id="IPR036388">
    <property type="entry name" value="WH-like_DNA-bd_sf"/>
</dbReference>
<dbReference type="PANTHER" id="PTHR47691">
    <property type="entry name" value="REGULATOR-RELATED"/>
    <property type="match status" value="1"/>
</dbReference>
<evidence type="ECO:0000259" key="3">
    <source>
        <dbReference type="SMART" id="SM00862"/>
    </source>
</evidence>
<dbReference type="InterPro" id="IPR027417">
    <property type="entry name" value="P-loop_NTPase"/>
</dbReference>
<comment type="similarity">
    <text evidence="1">Belongs to the AfsR/DnrI/RedD regulatory family.</text>
</comment>
<keyword evidence="6" id="KW-1185">Reference proteome</keyword>
<evidence type="ECO:0000313" key="5">
    <source>
        <dbReference type="EMBL" id="KGN38352.1"/>
    </source>
</evidence>
<evidence type="ECO:0000256" key="2">
    <source>
        <dbReference type="ARBA" id="ARBA00023125"/>
    </source>
</evidence>
<dbReference type="Pfam" id="PF03704">
    <property type="entry name" value="BTAD"/>
    <property type="match status" value="1"/>
</dbReference>
<dbReference type="Pfam" id="PF00486">
    <property type="entry name" value="Trans_reg_C"/>
    <property type="match status" value="1"/>
</dbReference>
<proteinExistence type="inferred from homology"/>
<comment type="caution">
    <text evidence="5">The sequence shown here is derived from an EMBL/GenBank/DDBJ whole genome shotgun (WGS) entry which is preliminary data.</text>
</comment>
<sequence>MLGPLRAEVDAGVVTPRGPRSRDLLAVLVARRGTAVASETLLDLVWGDEALGLTATALHTAVARLRRQTSADLVVSGDLGYAVPADVSTDADVFADLVARAGANVGAGASPDKAPNAHEAIASLREGLGLWHGERAYEGVADHLVVAERTRLEDLRRKASADLCHLMLGLGERESDTAARDLAQSLLLANPLDEEAAALAMRAAYRILGQGEALDVHDTLRRALRDELGVQPGPTIRELHARVLQQDPSLDRNPTTPPGPRLVALHPGRQIPAATSLTVGRAAEVRTVLDALESGRRLVTLTGPGGVGKSRLLGEVGRALMPTVEVAHVALGAHAGLPIDDLAADVALASGLSLTGDDPVAALLATLRTSTATILVDEAEWVLGSVAELIALVLAHCPGVRLVVTSRVQLSVVGEQVIVVDPLPTADPAGPLQALREAPAVQLLTQHLVDRGDLPDADHVAEADLRMIAQVARRLDGLPLALELIAGAAGSAPLASLRDVAAHALDITSVDHGRDERHRSLREALDWGIGRLGPDARVVLRRLGVFAGPFTVAAAEAVIGDGVRDAGHAVRELARHNLIRVVREPERLSFLMLRTVRDLALDELERSEEVERTRRLHRRWFAGVWRDAALSDQLVEHVGRTHEDHMEALANALEVGDDRAAGDIALALCRRWQFVEASGIGLHWTAIVLARPGLSERQRARLEICRGAFRLEPDWSPTHHDRLSRVLVGDPEWMGMLALLGAITAYVSGDLDAARAHLDEGRRVAAAGTSLLPEIIATRAVVDAAAGETDAAVRGAHDALARIGLIRSAVHSVTVVPKVALALLDAGQPAESLDLLTAAAQDARERFGIEPTTATAVNAGWSALLVGRTDEALGWFRRSLSGPHPATAPGTVGEAACGAGCALAGSDAERAGELLGLGDFLLASSGQELPPALAAMVAEAVVSVDRTAPPPDWDVDLAIGRVGQLVRS</sequence>
<dbReference type="EMBL" id="AVPK01000003">
    <property type="protein sequence ID" value="KGN38352.1"/>
    <property type="molecule type" value="Genomic_DNA"/>
</dbReference>
<dbReference type="eggNOG" id="COG3903">
    <property type="taxonomic scope" value="Bacteria"/>
</dbReference>
<feature type="domain" description="OmpR/PhoB-type" evidence="3">
    <location>
        <begin position="12"/>
        <end position="83"/>
    </location>
</feature>
<dbReference type="Gene3D" id="1.25.40.10">
    <property type="entry name" value="Tetratricopeptide repeat domain"/>
    <property type="match status" value="1"/>
</dbReference>
<dbReference type="GO" id="GO:0000160">
    <property type="term" value="P:phosphorelay signal transduction system"/>
    <property type="evidence" value="ECO:0007669"/>
    <property type="project" value="InterPro"/>
</dbReference>
<name>A0A0A0JQN0_9MICO</name>
<dbReference type="InterPro" id="IPR005158">
    <property type="entry name" value="BTAD"/>
</dbReference>
<dbReference type="PANTHER" id="PTHR47691:SF3">
    <property type="entry name" value="HTH-TYPE TRANSCRIPTIONAL REGULATOR RV0890C-RELATED"/>
    <property type="match status" value="1"/>
</dbReference>
<dbReference type="eggNOG" id="COG3629">
    <property type="taxonomic scope" value="Bacteria"/>
</dbReference>